<dbReference type="Pfam" id="PF00646">
    <property type="entry name" value="F-box"/>
    <property type="match status" value="1"/>
</dbReference>
<evidence type="ECO:0000259" key="1">
    <source>
        <dbReference type="PROSITE" id="PS50181"/>
    </source>
</evidence>
<comment type="caution">
    <text evidence="2">The sequence shown here is derived from an EMBL/GenBank/DDBJ whole genome shotgun (WGS) entry which is preliminary data.</text>
</comment>
<proteinExistence type="predicted"/>
<gene>
    <name evidence="2" type="ORF">BDW59DRAFT_152343</name>
</gene>
<organism evidence="2 3">
    <name type="scientific">Aspergillus cavernicola</name>
    <dbReference type="NCBI Taxonomy" id="176166"/>
    <lineage>
        <taxon>Eukaryota</taxon>
        <taxon>Fungi</taxon>
        <taxon>Dikarya</taxon>
        <taxon>Ascomycota</taxon>
        <taxon>Pezizomycotina</taxon>
        <taxon>Eurotiomycetes</taxon>
        <taxon>Eurotiomycetidae</taxon>
        <taxon>Eurotiales</taxon>
        <taxon>Aspergillaceae</taxon>
        <taxon>Aspergillus</taxon>
        <taxon>Aspergillus subgen. Nidulantes</taxon>
    </lineage>
</organism>
<dbReference type="InterPro" id="IPR036047">
    <property type="entry name" value="F-box-like_dom_sf"/>
</dbReference>
<protein>
    <recommendedName>
        <fullName evidence="1">F-box domain-containing protein</fullName>
    </recommendedName>
</protein>
<evidence type="ECO:0000313" key="3">
    <source>
        <dbReference type="Proteomes" id="UP001610335"/>
    </source>
</evidence>
<accession>A0ABR4HT75</accession>
<dbReference type="EMBL" id="JBFXLS010000088">
    <property type="protein sequence ID" value="KAL2817888.1"/>
    <property type="molecule type" value="Genomic_DNA"/>
</dbReference>
<dbReference type="SMART" id="SM00256">
    <property type="entry name" value="FBOX"/>
    <property type="match status" value="1"/>
</dbReference>
<dbReference type="CDD" id="cd09917">
    <property type="entry name" value="F-box_SF"/>
    <property type="match status" value="1"/>
</dbReference>
<name>A0ABR4HT75_9EURO</name>
<evidence type="ECO:0000313" key="2">
    <source>
        <dbReference type="EMBL" id="KAL2817888.1"/>
    </source>
</evidence>
<feature type="domain" description="F-box" evidence="1">
    <location>
        <begin position="4"/>
        <end position="51"/>
    </location>
</feature>
<dbReference type="PROSITE" id="PS50181">
    <property type="entry name" value="FBOX"/>
    <property type="match status" value="1"/>
</dbReference>
<dbReference type="SUPFAM" id="SSF81383">
    <property type="entry name" value="F-box domain"/>
    <property type="match status" value="1"/>
</dbReference>
<reference evidence="2 3" key="1">
    <citation type="submission" date="2024-07" db="EMBL/GenBank/DDBJ databases">
        <title>Section-level genome sequencing and comparative genomics of Aspergillus sections Usti and Cavernicolus.</title>
        <authorList>
            <consortium name="Lawrence Berkeley National Laboratory"/>
            <person name="Nybo J.L."/>
            <person name="Vesth T.C."/>
            <person name="Theobald S."/>
            <person name="Frisvad J.C."/>
            <person name="Larsen T.O."/>
            <person name="Kjaerboelling I."/>
            <person name="Rothschild-Mancinelli K."/>
            <person name="Lyhne E.K."/>
            <person name="Kogle M.E."/>
            <person name="Barry K."/>
            <person name="Clum A."/>
            <person name="Na H."/>
            <person name="Ledsgaard L."/>
            <person name="Lin J."/>
            <person name="Lipzen A."/>
            <person name="Kuo A."/>
            <person name="Riley R."/>
            <person name="Mondo S."/>
            <person name="LaButti K."/>
            <person name="Haridas S."/>
            <person name="Pangalinan J."/>
            <person name="Salamov A.A."/>
            <person name="Simmons B.A."/>
            <person name="Magnuson J.K."/>
            <person name="Chen J."/>
            <person name="Drula E."/>
            <person name="Henrissat B."/>
            <person name="Wiebenga A."/>
            <person name="Lubbers R.J."/>
            <person name="Gomes A.C."/>
            <person name="Makela M.R."/>
            <person name="Stajich J."/>
            <person name="Grigoriev I.V."/>
            <person name="Mortensen U.H."/>
            <person name="De vries R.P."/>
            <person name="Baker S.E."/>
            <person name="Andersen M.R."/>
        </authorList>
    </citation>
    <scope>NUCLEOTIDE SEQUENCE [LARGE SCALE GENOMIC DNA]</scope>
    <source>
        <strain evidence="2 3">CBS 600.67</strain>
    </source>
</reference>
<keyword evidence="3" id="KW-1185">Reference proteome</keyword>
<sequence>MSSSLSFESLPIEIQCSIIRHCDPISLISTSQTNTHFRALINPTRAHFAERLLALESLTEIGGPRISFSRFGSLNPDRNTPEWEANRWACTACLRLLPHFAFNNYALSSLAYRKPLPGSHESKKCTTWEPTLTISKRGKSKSITHPLNDPHSTKESRNLRKRYAITTTGNWGVRRTAVQNSHPHLITRLNSFWEAGFTEFQVLTYSQFKRISEEDENAIFDREAHAVEFLRAGSKRHLRRCIECRFRRGEFRGCAGRGRGTGTVNVPIVPGRQQTFGTVVDRYFPGFSSVFANKRPGFNAPAFVIHRDDALDRDWTFYRVRCQGCATWKELRAFRAGGIYPRWEPMDNISENRHDEYSNWDGKGVTEVFLEWIQLSSSDKIGHSS</sequence>
<dbReference type="Proteomes" id="UP001610335">
    <property type="component" value="Unassembled WGS sequence"/>
</dbReference>
<dbReference type="InterPro" id="IPR001810">
    <property type="entry name" value="F-box_dom"/>
</dbReference>